<dbReference type="Pfam" id="PF00005">
    <property type="entry name" value="ABC_tran"/>
    <property type="match status" value="1"/>
</dbReference>
<dbReference type="InterPro" id="IPR003439">
    <property type="entry name" value="ABC_transporter-like_ATP-bd"/>
</dbReference>
<evidence type="ECO:0000256" key="2">
    <source>
        <dbReference type="ARBA" id="ARBA00022840"/>
    </source>
</evidence>
<dbReference type="Proteomes" id="UP000241639">
    <property type="component" value="Unassembled WGS sequence"/>
</dbReference>
<dbReference type="OrthoDB" id="2960217at2"/>
<feature type="domain" description="ABC transporter" evidence="3">
    <location>
        <begin position="4"/>
        <end position="233"/>
    </location>
</feature>
<name>A0A2T4Z4U9_9BACL</name>
<dbReference type="PANTHER" id="PTHR43158">
    <property type="entry name" value="SKFA PEPTIDE EXPORT ATP-BINDING PROTEIN SKFE"/>
    <property type="match status" value="1"/>
</dbReference>
<keyword evidence="5" id="KW-1185">Reference proteome</keyword>
<organism evidence="4 5">
    <name type="scientific">Desmospora activa DSM 45169</name>
    <dbReference type="NCBI Taxonomy" id="1121389"/>
    <lineage>
        <taxon>Bacteria</taxon>
        <taxon>Bacillati</taxon>
        <taxon>Bacillota</taxon>
        <taxon>Bacilli</taxon>
        <taxon>Bacillales</taxon>
        <taxon>Thermoactinomycetaceae</taxon>
        <taxon>Desmospora</taxon>
    </lineage>
</organism>
<dbReference type="GO" id="GO:0016887">
    <property type="term" value="F:ATP hydrolysis activity"/>
    <property type="evidence" value="ECO:0007669"/>
    <property type="project" value="InterPro"/>
</dbReference>
<dbReference type="SMART" id="SM00382">
    <property type="entry name" value="AAA"/>
    <property type="match status" value="1"/>
</dbReference>
<evidence type="ECO:0000313" key="5">
    <source>
        <dbReference type="Proteomes" id="UP000241639"/>
    </source>
</evidence>
<dbReference type="CDD" id="cd03230">
    <property type="entry name" value="ABC_DR_subfamily_A"/>
    <property type="match status" value="1"/>
</dbReference>
<dbReference type="Gene3D" id="3.40.50.300">
    <property type="entry name" value="P-loop containing nucleotide triphosphate hydrolases"/>
    <property type="match status" value="1"/>
</dbReference>
<evidence type="ECO:0000256" key="1">
    <source>
        <dbReference type="ARBA" id="ARBA00022741"/>
    </source>
</evidence>
<dbReference type="InterPro" id="IPR027417">
    <property type="entry name" value="P-loop_NTPase"/>
</dbReference>
<dbReference type="SUPFAM" id="SSF52540">
    <property type="entry name" value="P-loop containing nucleoside triphosphate hydrolases"/>
    <property type="match status" value="1"/>
</dbReference>
<gene>
    <name evidence="4" type="ORF">C8J48_3245</name>
</gene>
<sequence>MSSNQLVSMQSITKSYSTFQLGPLDWGIEPGLVYALVGPNGSGKSTLFRMMMQLVHPDKGTLRLFGMRYPEEEVTIKERIGYVPEESIDHGKVKVSGLVSFISQWYPRWNDETYRRLVNEMGVPVESKYHQLSKGEKKRLSLTLALAAEPQLLLLDEPTDGLDFFGQRVFTDEIDRFLQENDHRSVVLATHRVEDIRKLADVLVLIHKGRYLGSYEKDQLTEDWRKCWVDSLPNDADSLPGIVHVEPGPPAYVITRSYEETTAALASKRSTITQIFPMELQEILEYLFMLEEKSPRKSG</sequence>
<proteinExistence type="predicted"/>
<dbReference type="GO" id="GO:0005524">
    <property type="term" value="F:ATP binding"/>
    <property type="evidence" value="ECO:0007669"/>
    <property type="project" value="UniProtKB-KW"/>
</dbReference>
<dbReference type="AlphaFoldDB" id="A0A2T4Z4U9"/>
<evidence type="ECO:0000313" key="4">
    <source>
        <dbReference type="EMBL" id="PTM56917.1"/>
    </source>
</evidence>
<reference evidence="4 5" key="1">
    <citation type="submission" date="2018-04" db="EMBL/GenBank/DDBJ databases">
        <title>Genomic Encyclopedia of Archaeal and Bacterial Type Strains, Phase II (KMG-II): from individual species to whole genera.</title>
        <authorList>
            <person name="Goeker M."/>
        </authorList>
    </citation>
    <scope>NUCLEOTIDE SEQUENCE [LARGE SCALE GENOMIC DNA]</scope>
    <source>
        <strain evidence="4 5">DSM 45169</strain>
    </source>
</reference>
<dbReference type="EMBL" id="PZZP01000002">
    <property type="protein sequence ID" value="PTM56917.1"/>
    <property type="molecule type" value="Genomic_DNA"/>
</dbReference>
<protein>
    <submittedName>
        <fullName evidence="4">ABC-2 type transport system ATP-binding protein</fullName>
    </submittedName>
</protein>
<dbReference type="RefSeq" id="WP_107728203.1">
    <property type="nucleotide sequence ID" value="NZ_PZZP01000002.1"/>
</dbReference>
<evidence type="ECO:0000259" key="3">
    <source>
        <dbReference type="PROSITE" id="PS50893"/>
    </source>
</evidence>
<dbReference type="InterPro" id="IPR003593">
    <property type="entry name" value="AAA+_ATPase"/>
</dbReference>
<dbReference type="PANTHER" id="PTHR43158:SF10">
    <property type="entry name" value="ABC TRANSPORTER ATP-BINDING PROTEIN YTRB"/>
    <property type="match status" value="1"/>
</dbReference>
<keyword evidence="1" id="KW-0547">Nucleotide-binding</keyword>
<comment type="caution">
    <text evidence="4">The sequence shown here is derived from an EMBL/GenBank/DDBJ whole genome shotgun (WGS) entry which is preliminary data.</text>
</comment>
<keyword evidence="2 4" id="KW-0067">ATP-binding</keyword>
<dbReference type="PROSITE" id="PS50893">
    <property type="entry name" value="ABC_TRANSPORTER_2"/>
    <property type="match status" value="1"/>
</dbReference>
<accession>A0A2T4Z4U9</accession>